<dbReference type="SUPFAM" id="SSF55048">
    <property type="entry name" value="Probable ACP-binding domain of malonyl-CoA ACP transacylase"/>
    <property type="match status" value="1"/>
</dbReference>
<dbReference type="CDD" id="cd00833">
    <property type="entry name" value="PKS"/>
    <property type="match status" value="1"/>
</dbReference>
<dbReference type="Pfam" id="PF00109">
    <property type="entry name" value="ketoacyl-synt"/>
    <property type="match status" value="1"/>
</dbReference>
<dbReference type="Pfam" id="PF02801">
    <property type="entry name" value="Ketoacyl-synt_C"/>
    <property type="match status" value="1"/>
</dbReference>
<accession>A0A085VTV2</accession>
<keyword evidence="3" id="KW-0808">Transferase</keyword>
<dbReference type="OrthoDB" id="5349841at2"/>
<evidence type="ECO:0000256" key="6">
    <source>
        <dbReference type="PROSITE-ProRule" id="PRU01363"/>
    </source>
</evidence>
<dbReference type="Pfam" id="PF13602">
    <property type="entry name" value="ADH_zinc_N_2"/>
    <property type="match status" value="1"/>
</dbReference>
<dbReference type="Pfam" id="PF14765">
    <property type="entry name" value="PS-DH"/>
    <property type="match status" value="1"/>
</dbReference>
<dbReference type="SUPFAM" id="SSF51735">
    <property type="entry name" value="NAD(P)-binding Rossmann-fold domains"/>
    <property type="match status" value="3"/>
</dbReference>
<dbReference type="PROSITE" id="PS52004">
    <property type="entry name" value="KS3_2"/>
    <property type="match status" value="1"/>
</dbReference>
<feature type="domain" description="Ketosynthase family 3 (KS3)" evidence="8">
    <location>
        <begin position="10"/>
        <end position="430"/>
    </location>
</feature>
<dbReference type="SMART" id="SM00825">
    <property type="entry name" value="PKS_KS"/>
    <property type="match status" value="1"/>
</dbReference>
<comment type="function">
    <text evidence="5">Involved in production of the polyketide antibiotic thailandamide.</text>
</comment>
<dbReference type="PROSITE" id="PS52019">
    <property type="entry name" value="PKS_MFAS_DH"/>
    <property type="match status" value="1"/>
</dbReference>
<dbReference type="PROSITE" id="PS00606">
    <property type="entry name" value="KS3_1"/>
    <property type="match status" value="1"/>
</dbReference>
<keyword evidence="11" id="KW-1185">Reference proteome</keyword>
<dbReference type="EMBL" id="JMCB01000034">
    <property type="protein sequence ID" value="KFE58865.1"/>
    <property type="molecule type" value="Genomic_DNA"/>
</dbReference>
<dbReference type="InterPro" id="IPR032821">
    <property type="entry name" value="PKS_assoc"/>
</dbReference>
<dbReference type="GO" id="GO:0004312">
    <property type="term" value="F:fatty acid synthase activity"/>
    <property type="evidence" value="ECO:0007669"/>
    <property type="project" value="TreeGrafter"/>
</dbReference>
<dbReference type="Proteomes" id="UP000028725">
    <property type="component" value="Unassembled WGS sequence"/>
</dbReference>
<dbReference type="Gene3D" id="1.10.1200.10">
    <property type="entry name" value="ACP-like"/>
    <property type="match status" value="1"/>
</dbReference>
<keyword evidence="1" id="KW-0596">Phosphopantetheine</keyword>
<evidence type="ECO:0000259" key="9">
    <source>
        <dbReference type="PROSITE" id="PS52019"/>
    </source>
</evidence>
<dbReference type="FunFam" id="3.40.47.10:FF:000019">
    <property type="entry name" value="Polyketide synthase type I"/>
    <property type="match status" value="1"/>
</dbReference>
<dbReference type="SMART" id="SM00822">
    <property type="entry name" value="PKS_KR"/>
    <property type="match status" value="1"/>
</dbReference>
<dbReference type="Gene3D" id="3.30.70.3290">
    <property type="match status" value="1"/>
</dbReference>
<dbReference type="CDD" id="cd05195">
    <property type="entry name" value="enoyl_red"/>
    <property type="match status" value="1"/>
</dbReference>
<dbReference type="FunFam" id="3.40.50.720:FF:000209">
    <property type="entry name" value="Polyketide synthase Pks12"/>
    <property type="match status" value="1"/>
</dbReference>
<dbReference type="InterPro" id="IPR014030">
    <property type="entry name" value="Ketoacyl_synth_N"/>
</dbReference>
<dbReference type="SUPFAM" id="SSF47336">
    <property type="entry name" value="ACP-like"/>
    <property type="match status" value="1"/>
</dbReference>
<evidence type="ECO:0000256" key="1">
    <source>
        <dbReference type="ARBA" id="ARBA00022450"/>
    </source>
</evidence>
<keyword evidence="4" id="KW-0511">Multifunctional enzyme</keyword>
<dbReference type="SMART" id="SM01294">
    <property type="entry name" value="PKS_PP_betabranch"/>
    <property type="match status" value="1"/>
</dbReference>
<evidence type="ECO:0000259" key="8">
    <source>
        <dbReference type="PROSITE" id="PS52004"/>
    </source>
</evidence>
<dbReference type="InterPro" id="IPR006162">
    <property type="entry name" value="Ppantetheine_attach_site"/>
</dbReference>
<evidence type="ECO:0000259" key="7">
    <source>
        <dbReference type="PROSITE" id="PS50075"/>
    </source>
</evidence>
<reference evidence="10 11" key="1">
    <citation type="submission" date="2014-04" db="EMBL/GenBank/DDBJ databases">
        <title>Genome assembly of Hyalangium minutum DSM 14724.</title>
        <authorList>
            <person name="Sharma G."/>
            <person name="Subramanian S."/>
        </authorList>
    </citation>
    <scope>NUCLEOTIDE SEQUENCE [LARGE SCALE GENOMIC DNA]</scope>
    <source>
        <strain evidence="10 11">DSM 14724</strain>
    </source>
</reference>
<dbReference type="InterPro" id="IPR020841">
    <property type="entry name" value="PKS_Beta-ketoAc_synthase_dom"/>
</dbReference>
<dbReference type="GO" id="GO:0005737">
    <property type="term" value="C:cytoplasm"/>
    <property type="evidence" value="ECO:0007669"/>
    <property type="project" value="TreeGrafter"/>
</dbReference>
<dbReference type="Pfam" id="PF08240">
    <property type="entry name" value="ADH_N"/>
    <property type="match status" value="1"/>
</dbReference>
<dbReference type="InterPro" id="IPR014031">
    <property type="entry name" value="Ketoacyl_synth_C"/>
</dbReference>
<dbReference type="PROSITE" id="PS50075">
    <property type="entry name" value="CARRIER"/>
    <property type="match status" value="1"/>
</dbReference>
<feature type="region of interest" description="N-terminal hotdog fold" evidence="6">
    <location>
        <begin position="893"/>
        <end position="1021"/>
    </location>
</feature>
<dbReference type="GO" id="GO:0016491">
    <property type="term" value="F:oxidoreductase activity"/>
    <property type="evidence" value="ECO:0007669"/>
    <property type="project" value="InterPro"/>
</dbReference>
<dbReference type="Gene3D" id="3.90.180.10">
    <property type="entry name" value="Medium-chain alcohol dehydrogenases, catalytic domain"/>
    <property type="match status" value="1"/>
</dbReference>
<dbReference type="Gene3D" id="3.40.47.10">
    <property type="match status" value="1"/>
</dbReference>
<evidence type="ECO:0000313" key="11">
    <source>
        <dbReference type="Proteomes" id="UP000028725"/>
    </source>
</evidence>
<dbReference type="SUPFAM" id="SSF52151">
    <property type="entry name" value="FabD/lysophospholipase-like"/>
    <property type="match status" value="1"/>
</dbReference>
<dbReference type="InterPro" id="IPR020843">
    <property type="entry name" value="ER"/>
</dbReference>
<feature type="region of interest" description="C-terminal hotdog fold" evidence="6">
    <location>
        <begin position="1037"/>
        <end position="1187"/>
    </location>
</feature>
<dbReference type="Pfam" id="PF00698">
    <property type="entry name" value="Acyl_transf_1"/>
    <property type="match status" value="1"/>
</dbReference>
<dbReference type="InterPro" id="IPR001227">
    <property type="entry name" value="Ac_transferase_dom_sf"/>
</dbReference>
<keyword evidence="2" id="KW-0597">Phosphoprotein</keyword>
<dbReference type="Gene3D" id="3.10.129.110">
    <property type="entry name" value="Polyketide synthase dehydratase"/>
    <property type="match status" value="1"/>
</dbReference>
<dbReference type="InterPro" id="IPR009081">
    <property type="entry name" value="PP-bd_ACP"/>
</dbReference>
<dbReference type="FunFam" id="3.40.366.10:FF:000002">
    <property type="entry name" value="Probable polyketide synthase 2"/>
    <property type="match status" value="1"/>
</dbReference>
<dbReference type="CDD" id="cd08955">
    <property type="entry name" value="KR_2_FAS_SDR_x"/>
    <property type="match status" value="1"/>
</dbReference>
<dbReference type="PATRIC" id="fig|394096.3.peg.8879"/>
<dbReference type="PANTHER" id="PTHR43775:SF37">
    <property type="entry name" value="SI:DKEY-61P9.11"/>
    <property type="match status" value="1"/>
</dbReference>
<evidence type="ECO:0000256" key="5">
    <source>
        <dbReference type="ARBA" id="ARBA00054155"/>
    </source>
</evidence>
<dbReference type="Pfam" id="PF16197">
    <property type="entry name" value="KAsynt_C_assoc"/>
    <property type="match status" value="1"/>
</dbReference>
<dbReference type="SMART" id="SM00827">
    <property type="entry name" value="PKS_AT"/>
    <property type="match status" value="1"/>
</dbReference>
<dbReference type="GO" id="GO:0005886">
    <property type="term" value="C:plasma membrane"/>
    <property type="evidence" value="ECO:0007669"/>
    <property type="project" value="TreeGrafter"/>
</dbReference>
<protein>
    <submittedName>
        <fullName evidence="10">Malonyl CoA-acyl carrier protein transacylase</fullName>
    </submittedName>
</protein>
<dbReference type="SUPFAM" id="SSF50129">
    <property type="entry name" value="GroES-like"/>
    <property type="match status" value="1"/>
</dbReference>
<dbReference type="SUPFAM" id="SSF53901">
    <property type="entry name" value="Thiolase-like"/>
    <property type="match status" value="1"/>
</dbReference>
<dbReference type="Gene3D" id="3.40.50.720">
    <property type="entry name" value="NAD(P)-binding Rossmann-like Domain"/>
    <property type="match status" value="3"/>
</dbReference>
<dbReference type="InterPro" id="IPR036291">
    <property type="entry name" value="NAD(P)-bd_dom_sf"/>
</dbReference>
<dbReference type="InterPro" id="IPR016039">
    <property type="entry name" value="Thiolase-like"/>
</dbReference>
<dbReference type="SMART" id="SM00823">
    <property type="entry name" value="PKS_PP"/>
    <property type="match status" value="1"/>
</dbReference>
<proteinExistence type="predicted"/>
<dbReference type="STRING" id="394096.DB31_6162"/>
<evidence type="ECO:0000256" key="4">
    <source>
        <dbReference type="ARBA" id="ARBA00023268"/>
    </source>
</evidence>
<dbReference type="InterPro" id="IPR013154">
    <property type="entry name" value="ADH-like_N"/>
</dbReference>
<dbReference type="InterPro" id="IPR020806">
    <property type="entry name" value="PKS_PP-bd"/>
</dbReference>
<dbReference type="InterPro" id="IPR049552">
    <property type="entry name" value="PKS_DH_N"/>
</dbReference>
<dbReference type="InterPro" id="IPR057326">
    <property type="entry name" value="KR_dom"/>
</dbReference>
<dbReference type="Pfam" id="PF08659">
    <property type="entry name" value="KR"/>
    <property type="match status" value="1"/>
</dbReference>
<evidence type="ECO:0000313" key="10">
    <source>
        <dbReference type="EMBL" id="KFE58865.1"/>
    </source>
</evidence>
<dbReference type="PROSITE" id="PS00012">
    <property type="entry name" value="PHOSPHOPANTETHEINE"/>
    <property type="match status" value="1"/>
</dbReference>
<dbReference type="GO" id="GO:0006633">
    <property type="term" value="P:fatty acid biosynthetic process"/>
    <property type="evidence" value="ECO:0007669"/>
    <property type="project" value="InterPro"/>
</dbReference>
<dbReference type="SMART" id="SM00829">
    <property type="entry name" value="PKS_ER"/>
    <property type="match status" value="1"/>
</dbReference>
<dbReference type="InterPro" id="IPR011032">
    <property type="entry name" value="GroES-like_sf"/>
</dbReference>
<dbReference type="GO" id="GO:0031177">
    <property type="term" value="F:phosphopantetheine binding"/>
    <property type="evidence" value="ECO:0007669"/>
    <property type="project" value="InterPro"/>
</dbReference>
<dbReference type="InterPro" id="IPR042104">
    <property type="entry name" value="PKS_dehydratase_sf"/>
</dbReference>
<comment type="caution">
    <text evidence="10">The sequence shown here is derived from an EMBL/GenBank/DDBJ whole genome shotgun (WGS) entry which is preliminary data.</text>
</comment>
<name>A0A085VTV2_9BACT</name>
<feature type="domain" description="PKS/mFAS DH" evidence="9">
    <location>
        <begin position="893"/>
        <end position="1187"/>
    </location>
</feature>
<dbReference type="Gene3D" id="3.40.366.10">
    <property type="entry name" value="Malonyl-Coenzyme A Acyl Carrier Protein, domain 2"/>
    <property type="match status" value="1"/>
</dbReference>
<dbReference type="InterPro" id="IPR020807">
    <property type="entry name" value="PKS_DH"/>
</dbReference>
<dbReference type="PANTHER" id="PTHR43775">
    <property type="entry name" value="FATTY ACID SYNTHASE"/>
    <property type="match status" value="1"/>
</dbReference>
<dbReference type="InterPro" id="IPR036736">
    <property type="entry name" value="ACP-like_sf"/>
</dbReference>
<dbReference type="RefSeq" id="WP_052420711.1">
    <property type="nucleotide sequence ID" value="NZ_JMCB01000034.1"/>
</dbReference>
<dbReference type="InterPro" id="IPR013968">
    <property type="entry name" value="PKS_KR"/>
</dbReference>
<sequence>MKPAVPSSTLEPIALIGMACRFPGGADSLDDFWKLLRQGTDAMAAVPADRWDAAAYYDADPNASGKIHAQRAGFLRQVDQFDAEFWGISAREAESMDPQQRLLLEVAHEALEHALQPTEELAGSRTGVFVGISTDDYGRMMSPSDVYSGTGAFFSVAAGRLSYLLDLRGPAISVDTACSSSLVALHLACQSLRSGECDLAIVAGVNVIASPDKSIYFSSLRALSPDGRSKTFDASADGYGRGEGCGVLVLKRQTDAAKQGDRVLARVRGTAVNQDGRSNGLTAPNGLAQEAVLREALSRSGLKPGDLQYIEAHGTGTPLGDPIEIEALGSVLCQRRSASDPLLVGSVKTNIGHLEAAAGVAGIIKVVLSLQHKQIPPHLHLKNPNPLIPWNELALKVPVDLTPWPSRASRMAGVSSFGISGTNAHVILEEAPAEPPPAPVEWDDSKGVLLPLSARSTQALRSLALSYAQLLDSGSFDSLLPQLSFSSGTRRSHHPHRLAVAGRSPQELAASLRSFCEQPSSQPRSSPPRIAFVFPGQGSQWLGMGRQLYSSEPVFRQALDSFDAAVLKLSGWSILQELFSDAPHPRLLSDVDVIQPCIVALQLALASLWRSWGVVPEVVIGQSMGEVSAACFAGALSLEDAARVICARSSLAKRTSGQGAMATVELSSDQLTPLLEPSVSIAAINGPSSCLVSGEAAAVHRLISSLSSSGVFCRPVKVDYASHSPQMEPLRQPLLDALHGVSGLNSLIPLRSTVTNSWLDGSQLGPDYWFSNLRQPVLLFPAVHSLLSEDSIDLLLEISPHPVLIPSLEQAVSLAKVDCAVLPSLRREQPERLTLLSSLAALFSRGLNPHFSNLLPPSLKPLPLPSYPWQRKRHWIAAPARTGAGRPQDAGAHPLLGHGLVSSVQQGARLWETELSLQGVPYLSEHTVEGRPILPGAAYLEMALSAAVQAFGRGTFTLEDVTLHEAMELQESAPRTVQLAMTETRTGAGSFRISSREPTASGTGGWTLHASGTVHVEAASPSATERHDLGATQARCPERVSRDAHYASLQARRLQHGTAFAGIVDVWRSSNEALARICSPERRAFDGQSYRIDPALLDSALQASLATLSGYPSSQNSAPVVPTGWQTVRVHGIPNHAGELWSHASLKSHDEAAGETRVDLALLDSSGRVLVEVLGLRMKRLGSAASSARSVLAIEWRAAPAAETPARQPGSTQGAWVLVSQEPDEALAAALQQQLEAHGRSVLRIHAGRLAASGGPAASDALLQEALGNATSCEGVVLLASPAAGTSVEPMSAVEAGEPAWSSALTLVQTLTRRRWRDAPRLWLVTRAAQPFGSSPSEGSLTTSPLWGFGRTLAYEHPELRCTRVDLGSLSGKEEAERLAAELLSEPREEEIALRPDGRYSAQLVQREPRPPALITAPAKGRPFRLEIDAPGSLDRLSLRETERRAPGPGEVEIAVKAAGLNFLDVLVALGVITNDPQAPSSFLGVECAGTVVSTGEGVTGLRPGDRVVALVPGAFASFITTSAHLVSPIPGTLTFAEATTLPIAHTTAYFALAHKARLAKGERVLIHSAAGAVGEAALQWARHIGAEIFTTVGTEEKREHLKSLGVRFISDSRSLRFVEDIREWTGGEGVDVILNSLSGEAIPKGLELLRDDGRFIELGKRDYLDNAQLGSRPFLKGLSFSLVDLRAMLLKRPEQLGQLLREVLALVEQGTLKPIPHRAFPIAEAAEAFRAMSQGRHLGKLVLEFEETSTPIAAPRWAGHFRPDATYLVTGGLGGLGLSLARWMVERGARHLVLASRSGADSKVEEPLAALRRTGAEVQAVRADVANRAEVARLLEGIATSGRPLRGVFHLAGLLDDALLAQQDRERFRRVLAPKVDGAWNLHVLTQDLPLDLFVLYSSVASLVGSPGQANYAAANAFLDALAEYRRAHGLPALSLGWGPFSEAGLAAAQANRGSRVQERGMASLTPAEGETLLATLLGRDEAHVGVVQLDVRQWLDFYPTLASSTLFSQLARGSEGATRQDAAPRQAILAAAPERRRMLMERFVRDQLARVLRADPTHIPATAPLKTLGLDSLTGLELRNRLESGTALKLSSTLIWTYSSVSALAEHLLGLIAPVEPQPPSSAPPKQTEEERLYAEAKTMSDEHLMAELARELEDAEQEA</sequence>
<dbReference type="InterPro" id="IPR050091">
    <property type="entry name" value="PKS_NRPS_Biosynth_Enz"/>
</dbReference>
<feature type="active site" description="Proton acceptor; for dehydratase activity" evidence="6">
    <location>
        <position position="926"/>
    </location>
</feature>
<dbReference type="Pfam" id="PF00550">
    <property type="entry name" value="PP-binding"/>
    <property type="match status" value="1"/>
</dbReference>
<dbReference type="InterPro" id="IPR018201">
    <property type="entry name" value="Ketoacyl_synth_AS"/>
</dbReference>
<organism evidence="10 11">
    <name type="scientific">Hyalangium minutum</name>
    <dbReference type="NCBI Taxonomy" id="394096"/>
    <lineage>
        <taxon>Bacteria</taxon>
        <taxon>Pseudomonadati</taxon>
        <taxon>Myxococcota</taxon>
        <taxon>Myxococcia</taxon>
        <taxon>Myxococcales</taxon>
        <taxon>Cystobacterineae</taxon>
        <taxon>Archangiaceae</taxon>
        <taxon>Hyalangium</taxon>
    </lineage>
</organism>
<dbReference type="GO" id="GO:0004315">
    <property type="term" value="F:3-oxoacyl-[acyl-carrier-protein] synthase activity"/>
    <property type="evidence" value="ECO:0007669"/>
    <property type="project" value="InterPro"/>
</dbReference>
<dbReference type="InterPro" id="IPR049900">
    <property type="entry name" value="PKS_mFAS_DH"/>
</dbReference>
<gene>
    <name evidence="10" type="ORF">DB31_6162</name>
</gene>
<dbReference type="Pfam" id="PF21089">
    <property type="entry name" value="PKS_DH_N"/>
    <property type="match status" value="1"/>
</dbReference>
<dbReference type="InterPro" id="IPR016035">
    <property type="entry name" value="Acyl_Trfase/lysoPLipase"/>
</dbReference>
<evidence type="ECO:0000256" key="3">
    <source>
        <dbReference type="ARBA" id="ARBA00022679"/>
    </source>
</evidence>
<feature type="active site" description="Proton donor; for dehydratase activity" evidence="6">
    <location>
        <position position="1098"/>
    </location>
</feature>
<dbReference type="InterPro" id="IPR049551">
    <property type="entry name" value="PKS_DH_C"/>
</dbReference>
<dbReference type="InterPro" id="IPR014043">
    <property type="entry name" value="Acyl_transferase_dom"/>
</dbReference>
<dbReference type="GO" id="GO:0071770">
    <property type="term" value="P:DIM/DIP cell wall layer assembly"/>
    <property type="evidence" value="ECO:0007669"/>
    <property type="project" value="TreeGrafter"/>
</dbReference>
<feature type="domain" description="Carrier" evidence="7">
    <location>
        <begin position="2037"/>
        <end position="2114"/>
    </location>
</feature>
<dbReference type="InterPro" id="IPR016036">
    <property type="entry name" value="Malonyl_transacylase_ACP-bd"/>
</dbReference>
<dbReference type="SMART" id="SM00826">
    <property type="entry name" value="PKS_DH"/>
    <property type="match status" value="1"/>
</dbReference>
<evidence type="ECO:0000256" key="2">
    <source>
        <dbReference type="ARBA" id="ARBA00022553"/>
    </source>
</evidence>